<keyword evidence="3" id="KW-1185">Reference proteome</keyword>
<evidence type="ECO:0000313" key="2">
    <source>
        <dbReference type="EMBL" id="GAA1252717.1"/>
    </source>
</evidence>
<dbReference type="Proteomes" id="UP001500653">
    <property type="component" value="Unassembled WGS sequence"/>
</dbReference>
<feature type="compositionally biased region" description="Polar residues" evidence="1">
    <location>
        <begin position="28"/>
        <end position="47"/>
    </location>
</feature>
<dbReference type="EMBL" id="BAAALN010000019">
    <property type="protein sequence ID" value="GAA1252717.1"/>
    <property type="molecule type" value="Genomic_DNA"/>
</dbReference>
<reference evidence="2 3" key="1">
    <citation type="journal article" date="2019" name="Int. J. Syst. Evol. Microbiol.">
        <title>The Global Catalogue of Microorganisms (GCM) 10K type strain sequencing project: providing services to taxonomists for standard genome sequencing and annotation.</title>
        <authorList>
            <consortium name="The Broad Institute Genomics Platform"/>
            <consortium name="The Broad Institute Genome Sequencing Center for Infectious Disease"/>
            <person name="Wu L."/>
            <person name="Ma J."/>
        </authorList>
    </citation>
    <scope>NUCLEOTIDE SEQUENCE [LARGE SCALE GENOMIC DNA]</scope>
    <source>
        <strain evidence="2 3">JCM 13023</strain>
    </source>
</reference>
<name>A0ABN1WK52_9PSEU</name>
<organism evidence="2 3">
    <name type="scientific">Prauserella halophila</name>
    <dbReference type="NCBI Taxonomy" id="185641"/>
    <lineage>
        <taxon>Bacteria</taxon>
        <taxon>Bacillati</taxon>
        <taxon>Actinomycetota</taxon>
        <taxon>Actinomycetes</taxon>
        <taxon>Pseudonocardiales</taxon>
        <taxon>Pseudonocardiaceae</taxon>
        <taxon>Prauserella</taxon>
    </lineage>
</organism>
<feature type="compositionally biased region" description="Gly residues" evidence="1">
    <location>
        <begin position="51"/>
        <end position="65"/>
    </location>
</feature>
<sequence length="65" mass="6579">MFLPMPGGNMQQYRYNYGGSGAPGTKVQGGTYNKPSGANITTRSGKTVQRGGFGVSGGSFGKSGA</sequence>
<evidence type="ECO:0000313" key="3">
    <source>
        <dbReference type="Proteomes" id="UP001500653"/>
    </source>
</evidence>
<comment type="caution">
    <text evidence="2">The sequence shown here is derived from an EMBL/GenBank/DDBJ whole genome shotgun (WGS) entry which is preliminary data.</text>
</comment>
<proteinExistence type="predicted"/>
<gene>
    <name evidence="2" type="ORF">GCM10009676_44560</name>
</gene>
<accession>A0ABN1WK52</accession>
<feature type="region of interest" description="Disordered" evidence="1">
    <location>
        <begin position="26"/>
        <end position="65"/>
    </location>
</feature>
<evidence type="ECO:0000256" key="1">
    <source>
        <dbReference type="SAM" id="MobiDB-lite"/>
    </source>
</evidence>
<protein>
    <submittedName>
        <fullName evidence="2">Uncharacterized protein</fullName>
    </submittedName>
</protein>